<evidence type="ECO:0000313" key="2">
    <source>
        <dbReference type="Proteomes" id="UP001066276"/>
    </source>
</evidence>
<comment type="caution">
    <text evidence="1">The sequence shown here is derived from an EMBL/GenBank/DDBJ whole genome shotgun (WGS) entry which is preliminary data.</text>
</comment>
<dbReference type="Proteomes" id="UP001066276">
    <property type="component" value="Chromosome 1_2"/>
</dbReference>
<dbReference type="AlphaFoldDB" id="A0AAV7VYB6"/>
<evidence type="ECO:0000313" key="1">
    <source>
        <dbReference type="EMBL" id="KAJ1205784.1"/>
    </source>
</evidence>
<dbReference type="EMBL" id="JANPWB010000002">
    <property type="protein sequence ID" value="KAJ1205784.1"/>
    <property type="molecule type" value="Genomic_DNA"/>
</dbReference>
<reference evidence="1" key="1">
    <citation type="journal article" date="2022" name="bioRxiv">
        <title>Sequencing and chromosome-scale assembly of the giantPleurodeles waltlgenome.</title>
        <authorList>
            <person name="Brown T."/>
            <person name="Elewa A."/>
            <person name="Iarovenko S."/>
            <person name="Subramanian E."/>
            <person name="Araus A.J."/>
            <person name="Petzold A."/>
            <person name="Susuki M."/>
            <person name="Suzuki K.-i.T."/>
            <person name="Hayashi T."/>
            <person name="Toyoda A."/>
            <person name="Oliveira C."/>
            <person name="Osipova E."/>
            <person name="Leigh N.D."/>
            <person name="Simon A."/>
            <person name="Yun M.H."/>
        </authorList>
    </citation>
    <scope>NUCLEOTIDE SEQUENCE</scope>
    <source>
        <strain evidence="1">20211129_DDA</strain>
        <tissue evidence="1">Liver</tissue>
    </source>
</reference>
<proteinExistence type="predicted"/>
<name>A0AAV7VYB6_PLEWA</name>
<gene>
    <name evidence="1" type="ORF">NDU88_001210</name>
</gene>
<protein>
    <submittedName>
        <fullName evidence="1">Uncharacterized protein</fullName>
    </submittedName>
</protein>
<sequence>MSSPVSGLCGIVIVSRQSLPDLMPDAMARLLCSTGGLLELFEKVELEQEEGHKLRQGLAWPLLWHGAQPTYGGPKAT</sequence>
<keyword evidence="2" id="KW-1185">Reference proteome</keyword>
<organism evidence="1 2">
    <name type="scientific">Pleurodeles waltl</name>
    <name type="common">Iberian ribbed newt</name>
    <dbReference type="NCBI Taxonomy" id="8319"/>
    <lineage>
        <taxon>Eukaryota</taxon>
        <taxon>Metazoa</taxon>
        <taxon>Chordata</taxon>
        <taxon>Craniata</taxon>
        <taxon>Vertebrata</taxon>
        <taxon>Euteleostomi</taxon>
        <taxon>Amphibia</taxon>
        <taxon>Batrachia</taxon>
        <taxon>Caudata</taxon>
        <taxon>Salamandroidea</taxon>
        <taxon>Salamandridae</taxon>
        <taxon>Pleurodelinae</taxon>
        <taxon>Pleurodeles</taxon>
    </lineage>
</organism>
<accession>A0AAV7VYB6</accession>